<dbReference type="InterPro" id="IPR017946">
    <property type="entry name" value="PLC-like_Pdiesterase_TIM-brl"/>
</dbReference>
<dbReference type="AlphaFoldDB" id="A0A7X2Z472"/>
<reference evidence="3 4" key="1">
    <citation type="submission" date="2019-11" db="EMBL/GenBank/DDBJ databases">
        <title>Draft genome sequences of five Paenibacillus species of dairy origin.</title>
        <authorList>
            <person name="Olajide A.M."/>
            <person name="Chen S."/>
            <person name="Lapointe G."/>
        </authorList>
    </citation>
    <scope>NUCLEOTIDE SEQUENCE [LARGE SCALE GENOMIC DNA]</scope>
    <source>
        <strain evidence="3 4">12CR55</strain>
    </source>
</reference>
<dbReference type="EMBL" id="BOSM01000008">
    <property type="protein sequence ID" value="GIP60286.1"/>
    <property type="molecule type" value="Genomic_DNA"/>
</dbReference>
<sequence>MRNKLLYSLLVVCALGIVLLAIWQRPAEPSFTGFKAHRIIAHAMGGIEDMTYTNTRDAFIANYEKGTRVFEVDLLLSKDDQLIARHEWGQFFTNMLRQQDGISEERSGAVWSAEEFKQAKVDGRYEPLFWDDIVELLAEYPDIYIVTDTKQIKPEEIDSIFAKIVDSTKRKDPNLLERIVPQIYNQPMLGQIKQYYPFDSVIYTLYQSQDSDRQVVNFARSNGIAAVTVSEGRVNEQLVKSLKRAGIPTYVHTINDMKLVSDYKKMGVYGFYSDFLAGDQADSAS</sequence>
<evidence type="ECO:0000259" key="1">
    <source>
        <dbReference type="Pfam" id="PF03009"/>
    </source>
</evidence>
<dbReference type="GO" id="GO:0008081">
    <property type="term" value="F:phosphoric diester hydrolase activity"/>
    <property type="evidence" value="ECO:0007669"/>
    <property type="project" value="InterPro"/>
</dbReference>
<dbReference type="Proteomes" id="UP000447876">
    <property type="component" value="Unassembled WGS sequence"/>
</dbReference>
<dbReference type="OrthoDB" id="2033680at2"/>
<dbReference type="Pfam" id="PF03009">
    <property type="entry name" value="GDPD"/>
    <property type="match status" value="1"/>
</dbReference>
<feature type="domain" description="GP-PDE" evidence="1">
    <location>
        <begin position="53"/>
        <end position="276"/>
    </location>
</feature>
<dbReference type="SUPFAM" id="SSF51695">
    <property type="entry name" value="PLC-like phosphodiesterases"/>
    <property type="match status" value="1"/>
</dbReference>
<dbReference type="Proteomes" id="UP000681290">
    <property type="component" value="Unassembled WGS sequence"/>
</dbReference>
<dbReference type="PANTHER" id="PTHR46211:SF14">
    <property type="entry name" value="GLYCEROPHOSPHODIESTER PHOSPHODIESTERASE"/>
    <property type="match status" value="1"/>
</dbReference>
<evidence type="ECO:0000313" key="3">
    <source>
        <dbReference type="EMBL" id="MUG47212.1"/>
    </source>
</evidence>
<name>A0A7X2Z472_9BACL</name>
<proteinExistence type="predicted"/>
<organism evidence="3 4">
    <name type="scientific">Paenibacillus woosongensis</name>
    <dbReference type="NCBI Taxonomy" id="307580"/>
    <lineage>
        <taxon>Bacteria</taxon>
        <taxon>Bacillati</taxon>
        <taxon>Bacillota</taxon>
        <taxon>Bacilli</taxon>
        <taxon>Bacillales</taxon>
        <taxon>Paenibacillaceae</taxon>
        <taxon>Paenibacillus</taxon>
    </lineage>
</organism>
<dbReference type="GO" id="GO:0006629">
    <property type="term" value="P:lipid metabolic process"/>
    <property type="evidence" value="ECO:0007669"/>
    <property type="project" value="InterPro"/>
</dbReference>
<dbReference type="Gene3D" id="3.20.20.190">
    <property type="entry name" value="Phosphatidylinositol (PI) phosphodiesterase"/>
    <property type="match status" value="1"/>
</dbReference>
<evidence type="ECO:0000313" key="2">
    <source>
        <dbReference type="EMBL" id="GIP60286.1"/>
    </source>
</evidence>
<reference evidence="2 5" key="2">
    <citation type="submission" date="2021-03" db="EMBL/GenBank/DDBJ databases">
        <title>Antimicrobial resistance genes in bacteria isolated from Japanese honey, and their potential for conferring macrolide and lincosamide resistance in the American foulbrood pathogen Paenibacillus larvae.</title>
        <authorList>
            <person name="Okamoto M."/>
            <person name="Kumagai M."/>
            <person name="Kanamori H."/>
            <person name="Takamatsu D."/>
        </authorList>
    </citation>
    <scope>NUCLEOTIDE SEQUENCE [LARGE SCALE GENOMIC DNA]</scope>
    <source>
        <strain evidence="2 5">J15TS10</strain>
    </source>
</reference>
<dbReference type="PANTHER" id="PTHR46211">
    <property type="entry name" value="GLYCEROPHOSPHORYL DIESTER PHOSPHODIESTERASE"/>
    <property type="match status" value="1"/>
</dbReference>
<protein>
    <submittedName>
        <fullName evidence="3">Glycerophosphodiester phosphodiesterase</fullName>
    </submittedName>
</protein>
<dbReference type="CDD" id="cd08583">
    <property type="entry name" value="PI-PLCc_GDPD_SF_unchar1"/>
    <property type="match status" value="1"/>
</dbReference>
<gene>
    <name evidence="3" type="ORF">GNP95_19790</name>
    <name evidence="2" type="ORF">J15TS10_41000</name>
</gene>
<keyword evidence="5" id="KW-1185">Reference proteome</keyword>
<evidence type="ECO:0000313" key="4">
    <source>
        <dbReference type="Proteomes" id="UP000447876"/>
    </source>
</evidence>
<dbReference type="EMBL" id="WNZW01000010">
    <property type="protein sequence ID" value="MUG47212.1"/>
    <property type="molecule type" value="Genomic_DNA"/>
</dbReference>
<dbReference type="InterPro" id="IPR030395">
    <property type="entry name" value="GP_PDE_dom"/>
</dbReference>
<accession>A0A7X2Z472</accession>
<evidence type="ECO:0000313" key="5">
    <source>
        <dbReference type="Proteomes" id="UP000681290"/>
    </source>
</evidence>
<dbReference type="RefSeq" id="WP_155612586.1">
    <property type="nucleotide sequence ID" value="NZ_BOSM01000008.1"/>
</dbReference>
<comment type="caution">
    <text evidence="3">The sequence shown here is derived from an EMBL/GenBank/DDBJ whole genome shotgun (WGS) entry which is preliminary data.</text>
</comment>